<evidence type="ECO:0008006" key="10">
    <source>
        <dbReference type="Google" id="ProtNLM"/>
    </source>
</evidence>
<dbReference type="PANTHER" id="PTHR31845:SF32">
    <property type="entry name" value="MISCELLANEOUS ZN(II)2CYS6 TRANSCRIPTION FACTOR (EUROFUNG)-RELATED"/>
    <property type="match status" value="1"/>
</dbReference>
<feature type="region of interest" description="Disordered" evidence="6">
    <location>
        <begin position="431"/>
        <end position="451"/>
    </location>
</feature>
<evidence type="ECO:0000313" key="9">
    <source>
        <dbReference type="Proteomes" id="UP000258309"/>
    </source>
</evidence>
<evidence type="ECO:0000256" key="7">
    <source>
        <dbReference type="SAM" id="Phobius"/>
    </source>
</evidence>
<feature type="compositionally biased region" description="Polar residues" evidence="6">
    <location>
        <begin position="61"/>
        <end position="71"/>
    </location>
</feature>
<feature type="non-terminal residue" evidence="8">
    <location>
        <position position="484"/>
    </location>
</feature>
<evidence type="ECO:0000256" key="3">
    <source>
        <dbReference type="ARBA" id="ARBA00023125"/>
    </source>
</evidence>
<evidence type="ECO:0000256" key="2">
    <source>
        <dbReference type="ARBA" id="ARBA00023015"/>
    </source>
</evidence>
<feature type="compositionally biased region" description="Polar residues" evidence="6">
    <location>
        <begin position="40"/>
        <end position="50"/>
    </location>
</feature>
<dbReference type="STRING" id="5539.A0A3E2GZB3"/>
<evidence type="ECO:0000256" key="5">
    <source>
        <dbReference type="ARBA" id="ARBA00023242"/>
    </source>
</evidence>
<keyword evidence="7" id="KW-1133">Transmembrane helix</keyword>
<proteinExistence type="predicted"/>
<name>A0A3E2GZB3_SCYLI</name>
<dbReference type="Proteomes" id="UP000258309">
    <property type="component" value="Unassembled WGS sequence"/>
</dbReference>
<dbReference type="EMBL" id="NCSJ02000260">
    <property type="protein sequence ID" value="RFU26476.1"/>
    <property type="molecule type" value="Genomic_DNA"/>
</dbReference>
<evidence type="ECO:0000256" key="1">
    <source>
        <dbReference type="ARBA" id="ARBA00004123"/>
    </source>
</evidence>
<keyword evidence="9" id="KW-1185">Reference proteome</keyword>
<feature type="transmembrane region" description="Helical" evidence="7">
    <location>
        <begin position="100"/>
        <end position="119"/>
    </location>
</feature>
<organism evidence="8 9">
    <name type="scientific">Scytalidium lignicola</name>
    <name type="common">Hyphomycete</name>
    <dbReference type="NCBI Taxonomy" id="5539"/>
    <lineage>
        <taxon>Eukaryota</taxon>
        <taxon>Fungi</taxon>
        <taxon>Dikarya</taxon>
        <taxon>Ascomycota</taxon>
        <taxon>Pezizomycotina</taxon>
        <taxon>Leotiomycetes</taxon>
        <taxon>Leotiomycetes incertae sedis</taxon>
        <taxon>Scytalidium</taxon>
    </lineage>
</organism>
<dbReference type="GO" id="GO:0005634">
    <property type="term" value="C:nucleus"/>
    <property type="evidence" value="ECO:0007669"/>
    <property type="project" value="UniProtKB-SubCell"/>
</dbReference>
<dbReference type="AlphaFoldDB" id="A0A3E2GZB3"/>
<accession>A0A3E2GZB3</accession>
<dbReference type="GO" id="GO:0000981">
    <property type="term" value="F:DNA-binding transcription factor activity, RNA polymerase II-specific"/>
    <property type="evidence" value="ECO:0007669"/>
    <property type="project" value="TreeGrafter"/>
</dbReference>
<gene>
    <name evidence="8" type="ORF">B7463_g9867</name>
</gene>
<protein>
    <recommendedName>
        <fullName evidence="10">Transcription factor domain-containing protein</fullName>
    </recommendedName>
</protein>
<dbReference type="PANTHER" id="PTHR31845">
    <property type="entry name" value="FINGER DOMAIN PROTEIN, PUTATIVE-RELATED"/>
    <property type="match status" value="1"/>
</dbReference>
<keyword evidence="2" id="KW-0805">Transcription regulation</keyword>
<evidence type="ECO:0000313" key="8">
    <source>
        <dbReference type="EMBL" id="RFU26476.1"/>
    </source>
</evidence>
<keyword evidence="7" id="KW-0472">Membrane</keyword>
<dbReference type="OMA" id="FLWLNIM"/>
<keyword evidence="4" id="KW-0804">Transcription</keyword>
<dbReference type="OrthoDB" id="1600564at2759"/>
<evidence type="ECO:0000256" key="6">
    <source>
        <dbReference type="SAM" id="MobiDB-lite"/>
    </source>
</evidence>
<feature type="region of interest" description="Disordered" evidence="6">
    <location>
        <begin position="1"/>
        <end position="81"/>
    </location>
</feature>
<dbReference type="InterPro" id="IPR051089">
    <property type="entry name" value="prtT"/>
</dbReference>
<comment type="subcellular location">
    <subcellularLocation>
        <location evidence="1">Nucleus</location>
    </subcellularLocation>
</comment>
<dbReference type="GO" id="GO:0000976">
    <property type="term" value="F:transcription cis-regulatory region binding"/>
    <property type="evidence" value="ECO:0007669"/>
    <property type="project" value="TreeGrafter"/>
</dbReference>
<keyword evidence="5" id="KW-0539">Nucleus</keyword>
<keyword evidence="3" id="KW-0238">DNA-binding</keyword>
<reference evidence="8 9" key="1">
    <citation type="submission" date="2018-05" db="EMBL/GenBank/DDBJ databases">
        <title>Draft genome sequence of Scytalidium lignicola DSM 105466, a ubiquitous saprotrophic fungus.</title>
        <authorList>
            <person name="Buettner E."/>
            <person name="Gebauer A.M."/>
            <person name="Hofrichter M."/>
            <person name="Liers C."/>
            <person name="Kellner H."/>
        </authorList>
    </citation>
    <scope>NUCLEOTIDE SEQUENCE [LARGE SCALE GENOMIC DNA]</scope>
    <source>
        <strain evidence="8 9">DSM 105466</strain>
    </source>
</reference>
<keyword evidence="7" id="KW-0812">Transmembrane</keyword>
<sequence length="484" mass="53995">MPSASAKQRGPKRGTTSRTARLEEKLDDVVALLRGRQVPATPNQSDNANTGFELDDGADSPPTSLVSTPSMDQDYPEGPSPVEADESFTRFREEMIASGFLLVHLATYPFLWLNIMGVASKSIKTRNSLSLQTRCIIIERIVAGGERSLDLLYGVLTFVNWVHLFPMDKQFASLASQLAVSLVCDLGLQMPPPMHPPIFSPDINAAGRPRESFRKGRTVEEQRAVLGAFIITSMLSQTFKSADGLRWSPHLDEYLVNISHHSTVPQDKVLVREVKMQLIVNQFRYSSWKINNAEIPMAWVDMLQLQLDEITSAMSRTSSTFGNESALLGFYYYTTLTIREWIMVKSSIPKNEPDFKRYEITTARDASWNLAAAKEAVDPLQIVDRIIHTFEQVKAAADTHSPSSEEDQALLLGIKKFQAFKSAWQRELAAQDKGKSPVQETEIPDGSQTPLLTDPLDSFSFYILPDILNGSTIVFGAQPSEEDY</sequence>
<comment type="caution">
    <text evidence="8">The sequence shown here is derived from an EMBL/GenBank/DDBJ whole genome shotgun (WGS) entry which is preliminary data.</text>
</comment>
<feature type="non-terminal residue" evidence="8">
    <location>
        <position position="1"/>
    </location>
</feature>
<evidence type="ECO:0000256" key="4">
    <source>
        <dbReference type="ARBA" id="ARBA00023163"/>
    </source>
</evidence>